<sequence>MKSLDHLAHFPYPFKDDTYRYSNNSVLLNQPCSVDITNTYEKEVFLKRELLTEHHERCFQSLPHTMRAQWEVVDLVIDHLVTYFPTKFSIDKAGEQWTFRNVLLDETVTFTFGDCSSLSVEPLDFIGRHVQEDLLLMMERDGDLYLDAGQLCFPSNWSLTFNVGMDFKTIHKPIPGFAPLDDRILTFLMQLEAGSPWGRKNWGLMAGDRLDTSLETFADWGKGRKKVTKDNVGEFVHLRVEVQKLFRLPRTGGILFTIHSHIMPLYQFVMKKEWLQQFNEIMQELPPHIVDYKGITSYREPVLQYLKEQLESRED</sequence>
<evidence type="ECO:0008006" key="3">
    <source>
        <dbReference type="Google" id="ProtNLM"/>
    </source>
</evidence>
<gene>
    <name evidence="1" type="ORF">BC6307_22600</name>
</gene>
<dbReference type="Pfam" id="PF11927">
    <property type="entry name" value="HODM_asu-like"/>
    <property type="match status" value="1"/>
</dbReference>
<accession>A0A223KYI3</accession>
<dbReference type="RefSeq" id="WP_066413460.1">
    <property type="nucleotide sequence ID" value="NZ_CP018866.1"/>
</dbReference>
<reference evidence="1 2" key="1">
    <citation type="submission" date="2016-12" db="EMBL/GenBank/DDBJ databases">
        <title>The whole genome sequencing and assembly of Bacillus cohnii DSM 6307T strain.</title>
        <authorList>
            <person name="Lee Y.-J."/>
            <person name="Yi H."/>
            <person name="Bahn Y.-S."/>
            <person name="Kim J.F."/>
            <person name="Lee D.-W."/>
        </authorList>
    </citation>
    <scope>NUCLEOTIDE SEQUENCE [LARGE SCALE GENOMIC DNA]</scope>
    <source>
        <strain evidence="1 2">DSM 6307</strain>
    </source>
</reference>
<evidence type="ECO:0000313" key="2">
    <source>
        <dbReference type="Proteomes" id="UP000215224"/>
    </source>
</evidence>
<dbReference type="EMBL" id="CP018866">
    <property type="protein sequence ID" value="AST94463.1"/>
    <property type="molecule type" value="Genomic_DNA"/>
</dbReference>
<organism evidence="1 2">
    <name type="scientific">Sutcliffiella cohnii</name>
    <dbReference type="NCBI Taxonomy" id="33932"/>
    <lineage>
        <taxon>Bacteria</taxon>
        <taxon>Bacillati</taxon>
        <taxon>Bacillota</taxon>
        <taxon>Bacilli</taxon>
        <taxon>Bacillales</taxon>
        <taxon>Bacillaceae</taxon>
        <taxon>Sutcliffiella</taxon>
    </lineage>
</organism>
<dbReference type="Proteomes" id="UP000215224">
    <property type="component" value="Chromosome"/>
</dbReference>
<keyword evidence="2" id="KW-1185">Reference proteome</keyword>
<dbReference type="STRING" id="1314751.GCA_001591425_01215"/>
<protein>
    <recommendedName>
        <fullName evidence="3">DUF3445 domain-containing protein</fullName>
    </recommendedName>
</protein>
<evidence type="ECO:0000313" key="1">
    <source>
        <dbReference type="EMBL" id="AST94463.1"/>
    </source>
</evidence>
<dbReference type="KEGG" id="bcoh:BC6307_22600"/>
<dbReference type="InterPro" id="IPR021848">
    <property type="entry name" value="HODM_asu-like"/>
</dbReference>
<name>A0A223KYI3_9BACI</name>
<dbReference type="AlphaFoldDB" id="A0A223KYI3"/>
<proteinExistence type="predicted"/>